<dbReference type="RefSeq" id="WP_167638158.1">
    <property type="nucleotide sequence ID" value="NZ_JAATOP010000006.1"/>
</dbReference>
<sequence length="286" mass="31131">MRQVITDDIVLVRADNPSPMTFTGTNSYVVGTESVVVIDPGPPSDAHLNALLAEIAGRLVDGIIVTHAHLDHSPLARPLADKTGAKVYAFGRAEAGRSDMMTDLAARGLVRGGEGVDHDFDPDVIVSDGDTVLGMTVHHTPGHMGNHICLQRGEVMFTADHIMGWATSMVSPPDGDLSDFMASCRKMLTIPSTRYLPGHGDPVTEPHDRVRWLIAHRLEREAQIMDALLDGPADADTLTRRIYADVQESLWPAAKRNVIAHLVDLTKQNRVSPDGELTPDAKFFRL</sequence>
<dbReference type="InterPro" id="IPR001279">
    <property type="entry name" value="Metallo-B-lactamas"/>
</dbReference>
<dbReference type="SMART" id="SM00849">
    <property type="entry name" value="Lactamase_B"/>
    <property type="match status" value="1"/>
</dbReference>
<dbReference type="InterPro" id="IPR050662">
    <property type="entry name" value="Sec-metab_biosynth-thioest"/>
</dbReference>
<dbReference type="Pfam" id="PF17778">
    <property type="entry name" value="WHD_BLACT"/>
    <property type="match status" value="1"/>
</dbReference>
<keyword evidence="3" id="KW-1185">Reference proteome</keyword>
<organism evidence="2 3">
    <name type="scientific">Marivivens donghaensis</name>
    <dbReference type="NCBI Taxonomy" id="1699413"/>
    <lineage>
        <taxon>Bacteria</taxon>
        <taxon>Pseudomonadati</taxon>
        <taxon>Pseudomonadota</taxon>
        <taxon>Alphaproteobacteria</taxon>
        <taxon>Rhodobacterales</taxon>
        <taxon>Paracoccaceae</taxon>
        <taxon>Marivivens group</taxon>
        <taxon>Marivivens</taxon>
    </lineage>
</organism>
<reference evidence="2 3" key="1">
    <citation type="submission" date="2020-03" db="EMBL/GenBank/DDBJ databases">
        <title>Bacterial isolates of synthetic phycosphere.</title>
        <authorList>
            <person name="Fu H."/>
            <person name="Moran M.A."/>
        </authorList>
    </citation>
    <scope>NUCLEOTIDE SEQUENCE [LARGE SCALE GENOMIC DNA]</scope>
    <source>
        <strain evidence="2 3">HF1</strain>
    </source>
</reference>
<protein>
    <submittedName>
        <fullName evidence="2">MBL fold metallo-hydrolase</fullName>
    </submittedName>
</protein>
<dbReference type="SUPFAM" id="SSF56281">
    <property type="entry name" value="Metallo-hydrolase/oxidoreductase"/>
    <property type="match status" value="1"/>
</dbReference>
<dbReference type="Gene3D" id="3.60.15.10">
    <property type="entry name" value="Ribonuclease Z/Hydroxyacylglutathione hydrolase-like"/>
    <property type="match status" value="1"/>
</dbReference>
<evidence type="ECO:0000259" key="1">
    <source>
        <dbReference type="SMART" id="SM00849"/>
    </source>
</evidence>
<dbReference type="PANTHER" id="PTHR23131:SF0">
    <property type="entry name" value="ENDORIBONUCLEASE LACTB2"/>
    <property type="match status" value="1"/>
</dbReference>
<dbReference type="CDD" id="cd16278">
    <property type="entry name" value="metallo-hydrolase-like_MBL-fold"/>
    <property type="match status" value="1"/>
</dbReference>
<dbReference type="EMBL" id="JAATOP010000006">
    <property type="protein sequence ID" value="NIY72769.1"/>
    <property type="molecule type" value="Genomic_DNA"/>
</dbReference>
<dbReference type="InterPro" id="IPR036388">
    <property type="entry name" value="WH-like_DNA-bd_sf"/>
</dbReference>
<proteinExistence type="predicted"/>
<accession>A0ABX0VY75</accession>
<gene>
    <name evidence="2" type="ORF">HCZ30_10030</name>
</gene>
<dbReference type="PANTHER" id="PTHR23131">
    <property type="entry name" value="ENDORIBONUCLEASE LACTB2"/>
    <property type="match status" value="1"/>
</dbReference>
<feature type="domain" description="Metallo-beta-lactamase" evidence="1">
    <location>
        <begin position="24"/>
        <end position="199"/>
    </location>
</feature>
<evidence type="ECO:0000313" key="3">
    <source>
        <dbReference type="Proteomes" id="UP000709466"/>
    </source>
</evidence>
<dbReference type="Gene3D" id="1.10.10.10">
    <property type="entry name" value="Winged helix-like DNA-binding domain superfamily/Winged helix DNA-binding domain"/>
    <property type="match status" value="1"/>
</dbReference>
<dbReference type="Pfam" id="PF00753">
    <property type="entry name" value="Lactamase_B"/>
    <property type="match status" value="1"/>
</dbReference>
<dbReference type="Proteomes" id="UP000709466">
    <property type="component" value="Unassembled WGS sequence"/>
</dbReference>
<comment type="caution">
    <text evidence="2">The sequence shown here is derived from an EMBL/GenBank/DDBJ whole genome shotgun (WGS) entry which is preliminary data.</text>
</comment>
<dbReference type="InterPro" id="IPR041516">
    <property type="entry name" value="LACTB2_WH"/>
</dbReference>
<name>A0ABX0VY75_9RHOB</name>
<evidence type="ECO:0000313" key="2">
    <source>
        <dbReference type="EMBL" id="NIY72769.1"/>
    </source>
</evidence>
<dbReference type="InterPro" id="IPR036866">
    <property type="entry name" value="RibonucZ/Hydroxyglut_hydro"/>
</dbReference>